<proteinExistence type="predicted"/>
<evidence type="ECO:0000256" key="2">
    <source>
        <dbReference type="SAM" id="SignalP"/>
    </source>
</evidence>
<reference evidence="3" key="1">
    <citation type="submission" date="2024-07" db="EMBL/GenBank/DDBJ databases">
        <authorList>
            <person name="Yu S.T."/>
        </authorList>
    </citation>
    <scope>NUCLEOTIDE SEQUENCE</scope>
    <source>
        <strain evidence="3">R35</strain>
    </source>
</reference>
<protein>
    <recommendedName>
        <fullName evidence="4">Exo-alpha-sialidase</fullName>
    </recommendedName>
</protein>
<feature type="compositionally biased region" description="Polar residues" evidence="1">
    <location>
        <begin position="629"/>
        <end position="640"/>
    </location>
</feature>
<gene>
    <name evidence="3" type="ORF">AB5J50_46760</name>
</gene>
<keyword evidence="2" id="KW-0732">Signal</keyword>
<name>A0AB39SQY5_9ACTN</name>
<evidence type="ECO:0000313" key="3">
    <source>
        <dbReference type="EMBL" id="XDQ67759.1"/>
    </source>
</evidence>
<accession>A0AB39SQY5</accession>
<dbReference type="RefSeq" id="WP_369264620.1">
    <property type="nucleotide sequence ID" value="NZ_CP163440.1"/>
</dbReference>
<evidence type="ECO:0008006" key="4">
    <source>
        <dbReference type="Google" id="ProtNLM"/>
    </source>
</evidence>
<evidence type="ECO:0000256" key="1">
    <source>
        <dbReference type="SAM" id="MobiDB-lite"/>
    </source>
</evidence>
<feature type="chain" id="PRO_5044322615" description="Exo-alpha-sialidase" evidence="2">
    <location>
        <begin position="35"/>
        <end position="640"/>
    </location>
</feature>
<sequence length="640" mass="65648">MSLPHALRTRGPVALATTAVISFSSLLLAPSAAAAVSNGGFETGSLTGWSSTGTTAVVSAGAHSGTYAARVGGTSPTTGDSSIGQTFDAATGEAQLSFWYNVSCPDTVTYDWATATLRDNTTGTTATLLPRTCTNGQGWRQASTAITPGHNYTLRLISHDDNYPGDPTYTLYDDVRLGAVPPPPPALPQIDSDPFTNTGSQHATVVEPDTFAAGNTIVSVAQNGRFFNGGASGLGWSTSSDGGVNWQHGTVPGITVYQGGSFSRVSDPAVAYDARHGTWLVAGLALNAGSNGVIGAGVTISRSTNGVTWQNPIRAVGFNGPNYDKEWVVCDNTPASPFYGRCYIEVDNNSAGNRILMSTSTDGGLTWSAPISPSGTPSGLGGQPLVRPNGTVVVPYSANGSSIRAFNSANGGASWSSTSLVATVNAHTVAGSLRAPAGLASAEIDGAGRIYVAWHDCRFRANCSANDIVYSTSTTGTTWTPVTRVPIDSTSSGVDHFLPGIGVDRTTSGSATRIGLYYYFYPFANCSSSTCRLQVGYISSVNGGTSWGTPATLTGPFPLSQIANTNQGRMVGDYISTSIIGGRAVSAFPVGKAPAGGQAFNEALFTAGPLPITGGTARSQAAPAAVRSSRATGHPTTTAR</sequence>
<dbReference type="AlphaFoldDB" id="A0AB39SQY5"/>
<dbReference type="Gene3D" id="2.60.120.260">
    <property type="entry name" value="Galactose-binding domain-like"/>
    <property type="match status" value="1"/>
</dbReference>
<organism evidence="3">
    <name type="scientific">Streptomyces sp. R35</name>
    <dbReference type="NCBI Taxonomy" id="3238630"/>
    <lineage>
        <taxon>Bacteria</taxon>
        <taxon>Bacillati</taxon>
        <taxon>Actinomycetota</taxon>
        <taxon>Actinomycetes</taxon>
        <taxon>Kitasatosporales</taxon>
        <taxon>Streptomycetaceae</taxon>
        <taxon>Streptomyces</taxon>
    </lineage>
</organism>
<feature type="signal peptide" evidence="2">
    <location>
        <begin position="1"/>
        <end position="34"/>
    </location>
</feature>
<dbReference type="CDD" id="cd15482">
    <property type="entry name" value="Sialidase_non-viral"/>
    <property type="match status" value="1"/>
</dbReference>
<dbReference type="EMBL" id="CP163440">
    <property type="protein sequence ID" value="XDQ67759.1"/>
    <property type="molecule type" value="Genomic_DNA"/>
</dbReference>
<dbReference type="InterPro" id="IPR036278">
    <property type="entry name" value="Sialidase_sf"/>
</dbReference>
<feature type="region of interest" description="Disordered" evidence="1">
    <location>
        <begin position="616"/>
        <end position="640"/>
    </location>
</feature>
<dbReference type="Gene3D" id="2.120.10.10">
    <property type="match status" value="1"/>
</dbReference>
<dbReference type="SUPFAM" id="SSF50939">
    <property type="entry name" value="Sialidases"/>
    <property type="match status" value="2"/>
</dbReference>